<dbReference type="Proteomes" id="UP000550707">
    <property type="component" value="Unassembled WGS sequence"/>
</dbReference>
<sequence length="66" mass="7204">MAETDPKTVQDLTSVVRDGCVLPRPRHAGAAPARPVDPDVFSVAVRVRISRGRVSRGFARRGLWPP</sequence>
<evidence type="ECO:0000313" key="2">
    <source>
        <dbReference type="Proteomes" id="UP000550707"/>
    </source>
</evidence>
<dbReference type="EMBL" id="JACASF010000021">
    <property type="protein sequence ID" value="KAF6406912.1"/>
    <property type="molecule type" value="Genomic_DNA"/>
</dbReference>
<protein>
    <submittedName>
        <fullName evidence="1">Heat shock factor binding protein 1</fullName>
    </submittedName>
</protein>
<evidence type="ECO:0000313" key="1">
    <source>
        <dbReference type="EMBL" id="KAF6406912.1"/>
    </source>
</evidence>
<keyword evidence="1" id="KW-0346">Stress response</keyword>
<gene>
    <name evidence="1" type="ORF">HJG59_006477</name>
</gene>
<reference evidence="1 2" key="1">
    <citation type="journal article" date="2020" name="Nature">
        <title>Six reference-quality genomes reveal evolution of bat adaptations.</title>
        <authorList>
            <person name="Jebb D."/>
            <person name="Huang Z."/>
            <person name="Pippel M."/>
            <person name="Hughes G.M."/>
            <person name="Lavrichenko K."/>
            <person name="Devanna P."/>
            <person name="Winkler S."/>
            <person name="Jermiin L.S."/>
            <person name="Skirmuntt E.C."/>
            <person name="Katzourakis A."/>
            <person name="Burkitt-Gray L."/>
            <person name="Ray D.A."/>
            <person name="Sullivan K.A.M."/>
            <person name="Roscito J.G."/>
            <person name="Kirilenko B.M."/>
            <person name="Davalos L.M."/>
            <person name="Corthals A.P."/>
            <person name="Power M.L."/>
            <person name="Jones G."/>
            <person name="Ransome R.D."/>
            <person name="Dechmann D.K.N."/>
            <person name="Locatelli A.G."/>
            <person name="Puechmaille S.J."/>
            <person name="Fedrigo O."/>
            <person name="Jarvis E.D."/>
            <person name="Hiller M."/>
            <person name="Vernes S.C."/>
            <person name="Myers E.W."/>
            <person name="Teeling E.C."/>
        </authorList>
    </citation>
    <scope>NUCLEOTIDE SEQUENCE [LARGE SCALE GENOMIC DNA]</scope>
    <source>
        <strain evidence="1">MMolMol1</strain>
        <tissue evidence="1">Muscle</tissue>
    </source>
</reference>
<accession>A0A7J8C7X1</accession>
<dbReference type="AlphaFoldDB" id="A0A7J8C7X1"/>
<name>A0A7J8C7X1_MOLMO</name>
<comment type="caution">
    <text evidence="1">The sequence shown here is derived from an EMBL/GenBank/DDBJ whole genome shotgun (WGS) entry which is preliminary data.</text>
</comment>
<organism evidence="1 2">
    <name type="scientific">Molossus molossus</name>
    <name type="common">Pallas' mastiff bat</name>
    <name type="synonym">Vespertilio molossus</name>
    <dbReference type="NCBI Taxonomy" id="27622"/>
    <lineage>
        <taxon>Eukaryota</taxon>
        <taxon>Metazoa</taxon>
        <taxon>Chordata</taxon>
        <taxon>Craniata</taxon>
        <taxon>Vertebrata</taxon>
        <taxon>Euteleostomi</taxon>
        <taxon>Mammalia</taxon>
        <taxon>Eutheria</taxon>
        <taxon>Laurasiatheria</taxon>
        <taxon>Chiroptera</taxon>
        <taxon>Yangochiroptera</taxon>
        <taxon>Molossidae</taxon>
        <taxon>Molossus</taxon>
    </lineage>
</organism>
<dbReference type="InParanoid" id="A0A7J8C7X1"/>
<keyword evidence="2" id="KW-1185">Reference proteome</keyword>
<proteinExistence type="predicted"/>